<comment type="caution">
    <text evidence="2">The sequence shown here is derived from an EMBL/GenBank/DDBJ whole genome shotgun (WGS) entry which is preliminary data.</text>
</comment>
<dbReference type="Gene3D" id="1.10.760.10">
    <property type="entry name" value="Cytochrome c-like domain"/>
    <property type="match status" value="1"/>
</dbReference>
<dbReference type="InterPro" id="IPR015943">
    <property type="entry name" value="WD40/YVTN_repeat-like_dom_sf"/>
</dbReference>
<evidence type="ECO:0000313" key="2">
    <source>
        <dbReference type="EMBL" id="MDU0114666.1"/>
    </source>
</evidence>
<feature type="signal peptide" evidence="1">
    <location>
        <begin position="1"/>
        <end position="28"/>
    </location>
</feature>
<reference evidence="2 3" key="1">
    <citation type="submission" date="2023-10" db="EMBL/GenBank/DDBJ databases">
        <title>Psychrosphaera aquimaarina strain SW33 isolated from seawater.</title>
        <authorList>
            <person name="Bayburt H."/>
            <person name="Kim J.M."/>
            <person name="Choi B.J."/>
            <person name="Jeon C.O."/>
        </authorList>
    </citation>
    <scope>NUCLEOTIDE SEQUENCE [LARGE SCALE GENOMIC DNA]</scope>
    <source>
        <strain evidence="2 3">KCTC 52743</strain>
    </source>
</reference>
<proteinExistence type="predicted"/>
<dbReference type="SUPFAM" id="SSF63829">
    <property type="entry name" value="Calcium-dependent phosphotriesterase"/>
    <property type="match status" value="1"/>
</dbReference>
<name>A0ABU3R4R2_9GAMM</name>
<dbReference type="PANTHER" id="PTHR40274:SF3">
    <property type="entry name" value="VIRGINIAMYCIN B LYASE"/>
    <property type="match status" value="1"/>
</dbReference>
<gene>
    <name evidence="2" type="ORF">RT723_17055</name>
</gene>
<feature type="chain" id="PRO_5046786096" description="Virginiamycin B lyase" evidence="1">
    <location>
        <begin position="29"/>
        <end position="624"/>
    </location>
</feature>
<accession>A0ABU3R4R2</accession>
<dbReference type="InterPro" id="IPR036909">
    <property type="entry name" value="Cyt_c-like_dom_sf"/>
</dbReference>
<evidence type="ECO:0008006" key="4">
    <source>
        <dbReference type="Google" id="ProtNLM"/>
    </source>
</evidence>
<dbReference type="RefSeq" id="WP_315948344.1">
    <property type="nucleotide sequence ID" value="NZ_JAWCUA010000010.1"/>
</dbReference>
<evidence type="ECO:0000313" key="3">
    <source>
        <dbReference type="Proteomes" id="UP001257914"/>
    </source>
</evidence>
<keyword evidence="1" id="KW-0732">Signal</keyword>
<sequence length="624" mass="71430">MKNNPILYFIAVITVLINSLFSVSFAQAATITVTDKDGKPLSNVMVRQTAVDDYNLDKSDHGYPPHGKLNRVSAVNTLFTNELGQVEFSQYADKNVRIRLRAPDMEDVTSEMMGDQDASFVMKPITDVLKRAESRPANTWLAALDMGNDPDLKQHYILQCGFCHQQGSYFFRRPRPEENWQEVMNRMIGYGARIHDDAQEVLPGLLANGYKQLYENPELIPKGTNWSPILQDAEITSWPIGDSFSQMHDLLYHSNGLIYIGDNLQDRLYELNPKTGEFIVYRLKRETYDKHGGLMSARLATFPKHETFAGIHSFAESPKDGNIFITTSYQQRLVEFNPRTKEFTNHHMDNGYYPHTVRVDQQDRVWFTMALSNQIAMFDRTNKEFELFDLPARNFQEGVTVSLMGVILKLMDWGLPLANWVSIDEQSSGLPMPYGIDITPNGDIWFARLLADSIGKIDAKTKQVTVYDTPFKGPRRLRTDSKGNLWIAAFPESMIVKFDPITETYTNYPLPVYPLGSETPYSLNVDTKRDIVWVNGNTSDALYSFNIDKQEWQHFPMPKRVTFTRDVEIAPNGDVYTTNSSFPSWHIEDAQPTLIRLRPSYDLENSYELDKSYDSDVKKQADAN</sequence>
<dbReference type="Gene3D" id="2.130.10.10">
    <property type="entry name" value="YVTN repeat-like/Quinoprotein amine dehydrogenase"/>
    <property type="match status" value="2"/>
</dbReference>
<organism evidence="2 3">
    <name type="scientific">Psychrosphaera aquimarina</name>
    <dbReference type="NCBI Taxonomy" id="2044854"/>
    <lineage>
        <taxon>Bacteria</taxon>
        <taxon>Pseudomonadati</taxon>
        <taxon>Pseudomonadota</taxon>
        <taxon>Gammaproteobacteria</taxon>
        <taxon>Alteromonadales</taxon>
        <taxon>Pseudoalteromonadaceae</taxon>
        <taxon>Psychrosphaera</taxon>
    </lineage>
</organism>
<dbReference type="InterPro" id="IPR051344">
    <property type="entry name" value="Vgb"/>
</dbReference>
<dbReference type="PANTHER" id="PTHR40274">
    <property type="entry name" value="VIRGINIAMYCIN B LYASE"/>
    <property type="match status" value="1"/>
</dbReference>
<keyword evidence="3" id="KW-1185">Reference proteome</keyword>
<dbReference type="Proteomes" id="UP001257914">
    <property type="component" value="Unassembled WGS sequence"/>
</dbReference>
<evidence type="ECO:0000256" key="1">
    <source>
        <dbReference type="SAM" id="SignalP"/>
    </source>
</evidence>
<protein>
    <recommendedName>
        <fullName evidence="4">Virginiamycin B lyase</fullName>
    </recommendedName>
</protein>
<dbReference type="EMBL" id="JAWCUA010000010">
    <property type="protein sequence ID" value="MDU0114666.1"/>
    <property type="molecule type" value="Genomic_DNA"/>
</dbReference>